<feature type="domain" description="N-acetyltransferase" evidence="3">
    <location>
        <begin position="3"/>
        <end position="142"/>
    </location>
</feature>
<dbReference type="RefSeq" id="WP_182537290.1">
    <property type="nucleotide sequence ID" value="NZ_JACJIP010000023.1"/>
</dbReference>
<dbReference type="Proteomes" id="UP000567067">
    <property type="component" value="Unassembled WGS sequence"/>
</dbReference>
<evidence type="ECO:0000313" key="5">
    <source>
        <dbReference type="Proteomes" id="UP000567067"/>
    </source>
</evidence>
<dbReference type="Gene3D" id="3.40.630.30">
    <property type="match status" value="1"/>
</dbReference>
<dbReference type="EMBL" id="JACJIP010000023">
    <property type="protein sequence ID" value="MBA9086841.1"/>
    <property type="molecule type" value="Genomic_DNA"/>
</dbReference>
<evidence type="ECO:0000256" key="1">
    <source>
        <dbReference type="ARBA" id="ARBA00022679"/>
    </source>
</evidence>
<keyword evidence="4" id="KW-0687">Ribonucleoprotein</keyword>
<keyword evidence="1" id="KW-0808">Transferase</keyword>
<dbReference type="PROSITE" id="PS51186">
    <property type="entry name" value="GNAT"/>
    <property type="match status" value="1"/>
</dbReference>
<dbReference type="PANTHER" id="PTHR43420">
    <property type="entry name" value="ACETYLTRANSFERASE"/>
    <property type="match status" value="1"/>
</dbReference>
<dbReference type="PANTHER" id="PTHR43420:SF41">
    <property type="entry name" value="IAA ACETYLTRANSFERASE"/>
    <property type="match status" value="1"/>
</dbReference>
<dbReference type="SUPFAM" id="SSF55729">
    <property type="entry name" value="Acyl-CoA N-acyltransferases (Nat)"/>
    <property type="match status" value="1"/>
</dbReference>
<accession>A0A7W3XSR6</accession>
<gene>
    <name evidence="4" type="ORF">FHR92_003321</name>
</gene>
<keyword evidence="5" id="KW-1185">Reference proteome</keyword>
<name>A0A7W3XSR6_9BACL</name>
<dbReference type="GO" id="GO:0005840">
    <property type="term" value="C:ribosome"/>
    <property type="evidence" value="ECO:0007669"/>
    <property type="project" value="UniProtKB-KW"/>
</dbReference>
<dbReference type="InterPro" id="IPR050680">
    <property type="entry name" value="YpeA/RimI_acetyltransf"/>
</dbReference>
<organism evidence="4 5">
    <name type="scientific">Fontibacillus solani</name>
    <dbReference type="NCBI Taxonomy" id="1572857"/>
    <lineage>
        <taxon>Bacteria</taxon>
        <taxon>Bacillati</taxon>
        <taxon>Bacillota</taxon>
        <taxon>Bacilli</taxon>
        <taxon>Bacillales</taxon>
        <taxon>Paenibacillaceae</taxon>
        <taxon>Fontibacillus</taxon>
    </lineage>
</organism>
<dbReference type="Pfam" id="PF00583">
    <property type="entry name" value="Acetyltransf_1"/>
    <property type="match status" value="1"/>
</dbReference>
<dbReference type="GO" id="GO:0016747">
    <property type="term" value="F:acyltransferase activity, transferring groups other than amino-acyl groups"/>
    <property type="evidence" value="ECO:0007669"/>
    <property type="project" value="InterPro"/>
</dbReference>
<sequence length="156" mass="17892">MEVLIKDLSEADEMPYDLLLLADPSREIVDDYIRRGSCYKACIIKSGIETVIGVFVLLKTRPETIEIINITICEEYQGRGLGKWLVHQAIVRAKTEKVKTIEIGTGNSSVMQLALYQKCGFRIVGVDQGFFVRHYQEEIYENGIQCRDMIRLRMDI</sequence>
<dbReference type="InterPro" id="IPR000182">
    <property type="entry name" value="GNAT_dom"/>
</dbReference>
<evidence type="ECO:0000256" key="2">
    <source>
        <dbReference type="ARBA" id="ARBA00023315"/>
    </source>
</evidence>
<evidence type="ECO:0000259" key="3">
    <source>
        <dbReference type="PROSITE" id="PS51186"/>
    </source>
</evidence>
<proteinExistence type="predicted"/>
<dbReference type="AlphaFoldDB" id="A0A7W3XSR6"/>
<comment type="caution">
    <text evidence="4">The sequence shown here is derived from an EMBL/GenBank/DDBJ whole genome shotgun (WGS) entry which is preliminary data.</text>
</comment>
<protein>
    <submittedName>
        <fullName evidence="4">Ribosomal protein S18 acetylase RimI-like enzyme</fullName>
    </submittedName>
</protein>
<dbReference type="InterPro" id="IPR016181">
    <property type="entry name" value="Acyl_CoA_acyltransferase"/>
</dbReference>
<keyword evidence="4" id="KW-0689">Ribosomal protein</keyword>
<reference evidence="4 5" key="1">
    <citation type="submission" date="2020-08" db="EMBL/GenBank/DDBJ databases">
        <title>Genomic Encyclopedia of Type Strains, Phase III (KMG-III): the genomes of soil and plant-associated and newly described type strains.</title>
        <authorList>
            <person name="Whitman W."/>
        </authorList>
    </citation>
    <scope>NUCLEOTIDE SEQUENCE [LARGE SCALE GENOMIC DNA]</scope>
    <source>
        <strain evidence="4 5">CECT 8693</strain>
    </source>
</reference>
<keyword evidence="2" id="KW-0012">Acyltransferase</keyword>
<evidence type="ECO:0000313" key="4">
    <source>
        <dbReference type="EMBL" id="MBA9086841.1"/>
    </source>
</evidence>